<evidence type="ECO:0000313" key="1">
    <source>
        <dbReference type="EMBL" id="CAI9913294.1"/>
    </source>
</evidence>
<proteinExistence type="predicted"/>
<dbReference type="EMBL" id="CAXDID020000270">
    <property type="protein sequence ID" value="CAL6067904.1"/>
    <property type="molecule type" value="Genomic_DNA"/>
</dbReference>
<reference evidence="1" key="1">
    <citation type="submission" date="2023-06" db="EMBL/GenBank/DDBJ databases">
        <authorList>
            <person name="Kurt Z."/>
        </authorList>
    </citation>
    <scope>NUCLEOTIDE SEQUENCE</scope>
</reference>
<evidence type="ECO:0000313" key="5">
    <source>
        <dbReference type="Proteomes" id="UP001642409"/>
    </source>
</evidence>
<sequence length="160" mass="18788">MPKSTRDAQQILDVIASYLATVSPYTYPQLMSDLNKMDGVLCAQPKVPWKHLGLQLDMTTQQLYRWYFDNFQRNLYGRMEEADMKVLRLQIAMALELGVDLDVHFQKTLKQQLSKEYQRNIFTVAFNNTKKTLLKSNELKRCKAIVSYTEELFAHMEQIK</sequence>
<accession>A0AA86N5G9</accession>
<dbReference type="EMBL" id="CATOUU010000022">
    <property type="protein sequence ID" value="CAI9913305.1"/>
    <property type="molecule type" value="Genomic_DNA"/>
</dbReference>
<dbReference type="AlphaFoldDB" id="A0AA86N5G9"/>
<name>A0AA86N5G9_9EUKA</name>
<evidence type="ECO:0000313" key="3">
    <source>
        <dbReference type="EMBL" id="CAL6067904.1"/>
    </source>
</evidence>
<dbReference type="EMBL" id="CATOUU010000022">
    <property type="protein sequence ID" value="CAI9913294.1"/>
    <property type="molecule type" value="Genomic_DNA"/>
</dbReference>
<gene>
    <name evidence="3" type="ORF">HINF_LOCUS53247</name>
    <name evidence="4" type="ORF">HINF_LOCUS53258</name>
    <name evidence="1" type="ORF">HINF_LOCUS939</name>
    <name evidence="2" type="ORF">HINF_LOCUS950</name>
</gene>
<dbReference type="Proteomes" id="UP001642409">
    <property type="component" value="Unassembled WGS sequence"/>
</dbReference>
<dbReference type="EMBL" id="CAXDID020000270">
    <property type="protein sequence ID" value="CAL6067926.1"/>
    <property type="molecule type" value="Genomic_DNA"/>
</dbReference>
<evidence type="ECO:0000313" key="2">
    <source>
        <dbReference type="EMBL" id="CAI9913305.1"/>
    </source>
</evidence>
<evidence type="ECO:0000313" key="4">
    <source>
        <dbReference type="EMBL" id="CAL6067926.1"/>
    </source>
</evidence>
<reference evidence="3 5" key="2">
    <citation type="submission" date="2024-07" db="EMBL/GenBank/DDBJ databases">
        <authorList>
            <person name="Akdeniz Z."/>
        </authorList>
    </citation>
    <scope>NUCLEOTIDE SEQUENCE [LARGE SCALE GENOMIC DNA]</scope>
</reference>
<organism evidence="1">
    <name type="scientific">Hexamita inflata</name>
    <dbReference type="NCBI Taxonomy" id="28002"/>
    <lineage>
        <taxon>Eukaryota</taxon>
        <taxon>Metamonada</taxon>
        <taxon>Diplomonadida</taxon>
        <taxon>Hexamitidae</taxon>
        <taxon>Hexamitinae</taxon>
        <taxon>Hexamita</taxon>
    </lineage>
</organism>
<keyword evidence="5" id="KW-1185">Reference proteome</keyword>
<protein>
    <submittedName>
        <fullName evidence="1">Uncharacterized protein</fullName>
    </submittedName>
</protein>
<comment type="caution">
    <text evidence="1">The sequence shown here is derived from an EMBL/GenBank/DDBJ whole genome shotgun (WGS) entry which is preliminary data.</text>
</comment>